<feature type="chain" id="PRO_5022117143" description="Lipocalin-like domain-containing protein" evidence="1">
    <location>
        <begin position="20"/>
        <end position="178"/>
    </location>
</feature>
<sequence length="178" mass="19265">MKNRILVLILSIATLYACSSDSLITDEANLTNQQVDLRSNPIEKAVTRPFKIKAEGDFSLFPGDGVTCPAIVLNAPGEGTATHLGFITMFEEWCFNGEGNNLGTRTLTLTAANGDELHGTHSYILWTSPTSFEEVLVFDGGTGRFENATGEFNESVVITFDTEFSGTFTMSGDGTLTY</sequence>
<evidence type="ECO:0000256" key="1">
    <source>
        <dbReference type="SAM" id="SignalP"/>
    </source>
</evidence>
<feature type="signal peptide" evidence="1">
    <location>
        <begin position="1"/>
        <end position="19"/>
    </location>
</feature>
<accession>A0A550I771</accession>
<proteinExistence type="predicted"/>
<dbReference type="Proteomes" id="UP000315131">
    <property type="component" value="Unassembled WGS sequence"/>
</dbReference>
<gene>
    <name evidence="2" type="ORF">FGM01_02725</name>
</gene>
<comment type="caution">
    <text evidence="2">The sequence shown here is derived from an EMBL/GenBank/DDBJ whole genome shotgun (WGS) entry which is preliminary data.</text>
</comment>
<reference evidence="2 3" key="1">
    <citation type="submission" date="2019-06" db="EMBL/GenBank/DDBJ databases">
        <title>Gramella sabulilitoris sp. nov., isolated from a marine sand.</title>
        <authorList>
            <person name="Yoon J.-H."/>
        </authorList>
    </citation>
    <scope>NUCLEOTIDE SEQUENCE [LARGE SCALE GENOMIC DNA]</scope>
    <source>
        <strain evidence="2 3">HSMS-1</strain>
    </source>
</reference>
<keyword evidence="1" id="KW-0732">Signal</keyword>
<name>A0A550I771_9FLAO</name>
<keyword evidence="3" id="KW-1185">Reference proteome</keyword>
<dbReference type="RefSeq" id="WP_143409604.1">
    <property type="nucleotide sequence ID" value="NZ_VHSF01000001.1"/>
</dbReference>
<protein>
    <recommendedName>
        <fullName evidence="4">Lipocalin-like domain-containing protein</fullName>
    </recommendedName>
</protein>
<evidence type="ECO:0008006" key="4">
    <source>
        <dbReference type="Google" id="ProtNLM"/>
    </source>
</evidence>
<dbReference type="EMBL" id="VHSF01000001">
    <property type="protein sequence ID" value="TRO66825.1"/>
    <property type="molecule type" value="Genomic_DNA"/>
</dbReference>
<dbReference type="AlphaFoldDB" id="A0A550I771"/>
<dbReference type="OrthoDB" id="1430560at2"/>
<organism evidence="2 3">
    <name type="scientific">Christiangramia sabulilitoris</name>
    <dbReference type="NCBI Taxonomy" id="2583991"/>
    <lineage>
        <taxon>Bacteria</taxon>
        <taxon>Pseudomonadati</taxon>
        <taxon>Bacteroidota</taxon>
        <taxon>Flavobacteriia</taxon>
        <taxon>Flavobacteriales</taxon>
        <taxon>Flavobacteriaceae</taxon>
        <taxon>Christiangramia</taxon>
    </lineage>
</organism>
<evidence type="ECO:0000313" key="3">
    <source>
        <dbReference type="Proteomes" id="UP000315131"/>
    </source>
</evidence>
<evidence type="ECO:0000313" key="2">
    <source>
        <dbReference type="EMBL" id="TRO66825.1"/>
    </source>
</evidence>
<dbReference type="PROSITE" id="PS51257">
    <property type="entry name" value="PROKAR_LIPOPROTEIN"/>
    <property type="match status" value="1"/>
</dbReference>